<dbReference type="InterPro" id="IPR050769">
    <property type="entry name" value="NAT_camello-type"/>
</dbReference>
<accession>A0A0M8MCG5</accession>
<evidence type="ECO:0000313" key="4">
    <source>
        <dbReference type="Proteomes" id="UP000037755"/>
    </source>
</evidence>
<organism evidence="3 4">
    <name type="scientific">Flavobacterium akiainvivens</name>
    <dbReference type="NCBI Taxonomy" id="1202724"/>
    <lineage>
        <taxon>Bacteria</taxon>
        <taxon>Pseudomonadati</taxon>
        <taxon>Bacteroidota</taxon>
        <taxon>Flavobacteriia</taxon>
        <taxon>Flavobacteriales</taxon>
        <taxon>Flavobacteriaceae</taxon>
        <taxon>Flavobacterium</taxon>
    </lineage>
</organism>
<sequence>MFTVKIISPTETFAVRHPVLRPGKPIETCIFDGDALPTTVHFGIFHESGPIAGVVSVFEAPHTFFTEQKQFQLRGMAVLAEYQKTGLGEQLVLAAEEYARNNNGQRIWFNAREIAIGFYRKMGYETTGVAFSVGDIGIHYVMHKPL</sequence>
<dbReference type="PROSITE" id="PS51186">
    <property type="entry name" value="GNAT"/>
    <property type="match status" value="1"/>
</dbReference>
<dbReference type="CDD" id="cd04301">
    <property type="entry name" value="NAT_SF"/>
    <property type="match status" value="1"/>
</dbReference>
<protein>
    <submittedName>
        <fullName evidence="3">Acetyltransferase</fullName>
    </submittedName>
</protein>
<reference evidence="3 4" key="1">
    <citation type="submission" date="2015-08" db="EMBL/GenBank/DDBJ databases">
        <title>Whole genome sequence of Flavobacterium akiainvivens IK-1T, from decaying Wikstroemia oahuensis, an endemic Hawaiian shrub.</title>
        <authorList>
            <person name="Wan X."/>
            <person name="Hou S."/>
            <person name="Saito J."/>
            <person name="Donachie S."/>
        </authorList>
    </citation>
    <scope>NUCLEOTIDE SEQUENCE [LARGE SCALE GENOMIC DNA]</scope>
    <source>
        <strain evidence="3 4">IK-1</strain>
    </source>
</reference>
<evidence type="ECO:0000256" key="1">
    <source>
        <dbReference type="ARBA" id="ARBA00022679"/>
    </source>
</evidence>
<dbReference type="Proteomes" id="UP000037755">
    <property type="component" value="Unassembled WGS sequence"/>
</dbReference>
<dbReference type="Gene3D" id="3.40.630.30">
    <property type="match status" value="1"/>
</dbReference>
<dbReference type="InterPro" id="IPR000182">
    <property type="entry name" value="GNAT_dom"/>
</dbReference>
<comment type="caution">
    <text evidence="3">The sequence shown here is derived from an EMBL/GenBank/DDBJ whole genome shotgun (WGS) entry which is preliminary data.</text>
</comment>
<dbReference type="EMBL" id="LIYD01000005">
    <property type="protein sequence ID" value="KOS08323.1"/>
    <property type="molecule type" value="Genomic_DNA"/>
</dbReference>
<dbReference type="PANTHER" id="PTHR13947:SF37">
    <property type="entry name" value="LD18367P"/>
    <property type="match status" value="1"/>
</dbReference>
<proteinExistence type="predicted"/>
<dbReference type="SUPFAM" id="SSF55729">
    <property type="entry name" value="Acyl-CoA N-acyltransferases (Nat)"/>
    <property type="match status" value="1"/>
</dbReference>
<dbReference type="PATRIC" id="fig|1202724.3.peg.2352"/>
<dbReference type="Pfam" id="PF00583">
    <property type="entry name" value="Acetyltransf_1"/>
    <property type="match status" value="1"/>
</dbReference>
<dbReference type="AlphaFoldDB" id="A0A0M8MCG5"/>
<gene>
    <name evidence="3" type="ORF">AM493_11335</name>
</gene>
<dbReference type="RefSeq" id="WP_054410287.1">
    <property type="nucleotide sequence ID" value="NZ_FOYA01000001.1"/>
</dbReference>
<feature type="domain" description="N-acetyltransferase" evidence="2">
    <location>
        <begin position="2"/>
        <end position="146"/>
    </location>
</feature>
<evidence type="ECO:0000313" key="3">
    <source>
        <dbReference type="EMBL" id="KOS08323.1"/>
    </source>
</evidence>
<evidence type="ECO:0000259" key="2">
    <source>
        <dbReference type="PROSITE" id="PS51186"/>
    </source>
</evidence>
<dbReference type="PANTHER" id="PTHR13947">
    <property type="entry name" value="GNAT FAMILY N-ACETYLTRANSFERASE"/>
    <property type="match status" value="1"/>
</dbReference>
<dbReference type="GO" id="GO:0008080">
    <property type="term" value="F:N-acetyltransferase activity"/>
    <property type="evidence" value="ECO:0007669"/>
    <property type="project" value="InterPro"/>
</dbReference>
<dbReference type="STRING" id="1202724.AM493_11335"/>
<name>A0A0M8MCG5_9FLAO</name>
<keyword evidence="4" id="KW-1185">Reference proteome</keyword>
<keyword evidence="1 3" id="KW-0808">Transferase</keyword>
<dbReference type="OrthoDB" id="2352823at2"/>
<dbReference type="InterPro" id="IPR016181">
    <property type="entry name" value="Acyl_CoA_acyltransferase"/>
</dbReference>